<proteinExistence type="predicted"/>
<sequence>MTVRIIRYDKLVRDRIPEIIEADGKTAEIEILRDSEYRRCLNEKLGEELKEYLESGNIEELADILEVIYALVDLNGTSREEFEMLRAEKEADRGGFKKRLFLKEVRIESK</sequence>
<dbReference type="CDD" id="cd11532">
    <property type="entry name" value="NTP-PPase_COG4997"/>
    <property type="match status" value="1"/>
</dbReference>
<keyword evidence="2" id="KW-1185">Reference proteome</keyword>
<evidence type="ECO:0000313" key="1">
    <source>
        <dbReference type="EMBL" id="MBP1918002.1"/>
    </source>
</evidence>
<evidence type="ECO:0000313" key="2">
    <source>
        <dbReference type="Proteomes" id="UP001519271"/>
    </source>
</evidence>
<dbReference type="EMBL" id="JAGGKC010000002">
    <property type="protein sequence ID" value="MBP1918002.1"/>
    <property type="molecule type" value="Genomic_DNA"/>
</dbReference>
<accession>A0ABS4G0H7</accession>
<protein>
    <submittedName>
        <fullName evidence="1">House-cleaning noncanonical NTP pyrophosphatase (MazG superfamily)</fullName>
    </submittedName>
</protein>
<gene>
    <name evidence="1" type="ORF">J2Z34_000473</name>
</gene>
<dbReference type="InterPro" id="IPR038735">
    <property type="entry name" value="MSMEG_1276-like_NTP-PPase_dom"/>
</dbReference>
<organism evidence="1 2">
    <name type="scientific">Youngiibacter multivorans</name>
    <dbReference type="NCBI Taxonomy" id="937251"/>
    <lineage>
        <taxon>Bacteria</taxon>
        <taxon>Bacillati</taxon>
        <taxon>Bacillota</taxon>
        <taxon>Clostridia</taxon>
        <taxon>Eubacteriales</taxon>
        <taxon>Clostridiaceae</taxon>
        <taxon>Youngiibacter</taxon>
    </lineage>
</organism>
<comment type="caution">
    <text evidence="1">The sequence shown here is derived from an EMBL/GenBank/DDBJ whole genome shotgun (WGS) entry which is preliminary data.</text>
</comment>
<reference evidence="1 2" key="1">
    <citation type="submission" date="2021-03" db="EMBL/GenBank/DDBJ databases">
        <title>Genomic Encyclopedia of Type Strains, Phase IV (KMG-IV): sequencing the most valuable type-strain genomes for metagenomic binning, comparative biology and taxonomic classification.</title>
        <authorList>
            <person name="Goeker M."/>
        </authorList>
    </citation>
    <scope>NUCLEOTIDE SEQUENCE [LARGE SCALE GENOMIC DNA]</scope>
    <source>
        <strain evidence="1 2">DSM 6139</strain>
    </source>
</reference>
<dbReference type="RefSeq" id="WP_209458242.1">
    <property type="nucleotide sequence ID" value="NZ_JAGGKC010000002.1"/>
</dbReference>
<name>A0ABS4G0H7_9CLOT</name>
<dbReference type="Proteomes" id="UP001519271">
    <property type="component" value="Unassembled WGS sequence"/>
</dbReference>